<dbReference type="AlphaFoldDB" id="A0A1G2QPJ9"/>
<evidence type="ECO:0000313" key="12">
    <source>
        <dbReference type="Proteomes" id="UP000179245"/>
    </source>
</evidence>
<evidence type="ECO:0000313" key="11">
    <source>
        <dbReference type="EMBL" id="OHA62555.1"/>
    </source>
</evidence>
<dbReference type="PIRSF" id="PIRSF016933">
    <property type="entry name" value="PrsW"/>
    <property type="match status" value="1"/>
</dbReference>
<comment type="caution">
    <text evidence="11">The sequence shown here is derived from an EMBL/GenBank/DDBJ whole genome shotgun (WGS) entry which is preliminary data.</text>
</comment>
<keyword evidence="4" id="KW-1003">Cell membrane</keyword>
<dbReference type="Proteomes" id="UP000179245">
    <property type="component" value="Unassembled WGS sequence"/>
</dbReference>
<keyword evidence="6 10" id="KW-0812">Transmembrane</keyword>
<evidence type="ECO:0000256" key="10">
    <source>
        <dbReference type="SAM" id="Phobius"/>
    </source>
</evidence>
<evidence type="ECO:0000256" key="4">
    <source>
        <dbReference type="ARBA" id="ARBA00022475"/>
    </source>
</evidence>
<feature type="transmembrane region" description="Helical" evidence="10">
    <location>
        <begin position="146"/>
        <end position="169"/>
    </location>
</feature>
<feature type="transmembrane region" description="Helical" evidence="10">
    <location>
        <begin position="34"/>
        <end position="53"/>
    </location>
</feature>
<keyword evidence="8 10" id="KW-1133">Transmembrane helix</keyword>
<protein>
    <recommendedName>
        <fullName evidence="3">Protease PrsW</fullName>
    </recommendedName>
</protein>
<evidence type="ECO:0000256" key="8">
    <source>
        <dbReference type="ARBA" id="ARBA00022989"/>
    </source>
</evidence>
<evidence type="ECO:0000256" key="2">
    <source>
        <dbReference type="ARBA" id="ARBA00009165"/>
    </source>
</evidence>
<accession>A0A1G2QPJ9</accession>
<evidence type="ECO:0000256" key="3">
    <source>
        <dbReference type="ARBA" id="ARBA00018997"/>
    </source>
</evidence>
<reference evidence="11 12" key="1">
    <citation type="journal article" date="2016" name="Nat. Commun.">
        <title>Thousands of microbial genomes shed light on interconnected biogeochemical processes in an aquifer system.</title>
        <authorList>
            <person name="Anantharaman K."/>
            <person name="Brown C.T."/>
            <person name="Hug L.A."/>
            <person name="Sharon I."/>
            <person name="Castelle C.J."/>
            <person name="Probst A.J."/>
            <person name="Thomas B.C."/>
            <person name="Singh A."/>
            <person name="Wilkins M.J."/>
            <person name="Karaoz U."/>
            <person name="Brodie E.L."/>
            <person name="Williams K.H."/>
            <person name="Hubbard S.S."/>
            <person name="Banfield J.F."/>
        </authorList>
    </citation>
    <scope>NUCLEOTIDE SEQUENCE [LARGE SCALE GENOMIC DNA]</scope>
</reference>
<dbReference type="EMBL" id="MHTO01000010">
    <property type="protein sequence ID" value="OHA62555.1"/>
    <property type="molecule type" value="Genomic_DNA"/>
</dbReference>
<dbReference type="GO" id="GO:0006508">
    <property type="term" value="P:proteolysis"/>
    <property type="evidence" value="ECO:0007669"/>
    <property type="project" value="UniProtKB-KW"/>
</dbReference>
<dbReference type="InterPro" id="IPR026898">
    <property type="entry name" value="PrsW"/>
</dbReference>
<comment type="similarity">
    <text evidence="2">Belongs to the protease PrsW family.</text>
</comment>
<feature type="transmembrane region" description="Helical" evidence="10">
    <location>
        <begin position="65"/>
        <end position="84"/>
    </location>
</feature>
<proteinExistence type="inferred from homology"/>
<evidence type="ECO:0000256" key="7">
    <source>
        <dbReference type="ARBA" id="ARBA00022801"/>
    </source>
</evidence>
<dbReference type="STRING" id="1802443.A2117_01545"/>
<feature type="transmembrane region" description="Helical" evidence="10">
    <location>
        <begin position="105"/>
        <end position="126"/>
    </location>
</feature>
<name>A0A1G2QPJ9_9BACT</name>
<keyword evidence="5" id="KW-0645">Protease</keyword>
<gene>
    <name evidence="11" type="ORF">A2117_01545</name>
</gene>
<feature type="transmembrane region" description="Helical" evidence="10">
    <location>
        <begin position="6"/>
        <end position="22"/>
    </location>
</feature>
<dbReference type="GO" id="GO:0008233">
    <property type="term" value="F:peptidase activity"/>
    <property type="evidence" value="ECO:0007669"/>
    <property type="project" value="UniProtKB-KW"/>
</dbReference>
<dbReference type="PANTHER" id="PTHR36844:SF1">
    <property type="entry name" value="PROTEASE PRSW"/>
    <property type="match status" value="1"/>
</dbReference>
<evidence type="ECO:0000256" key="6">
    <source>
        <dbReference type="ARBA" id="ARBA00022692"/>
    </source>
</evidence>
<keyword evidence="7" id="KW-0378">Hydrolase</keyword>
<organism evidence="11 12">
    <name type="scientific">Candidatus Wildermuthbacteria bacterium GWA2_46_15</name>
    <dbReference type="NCBI Taxonomy" id="1802443"/>
    <lineage>
        <taxon>Bacteria</taxon>
        <taxon>Candidatus Wildermuthiibacteriota</taxon>
    </lineage>
</organism>
<feature type="transmembrane region" description="Helical" evidence="10">
    <location>
        <begin position="176"/>
        <end position="199"/>
    </location>
</feature>
<keyword evidence="9 10" id="KW-0472">Membrane</keyword>
<evidence type="ECO:0000256" key="1">
    <source>
        <dbReference type="ARBA" id="ARBA00004651"/>
    </source>
</evidence>
<dbReference type="PANTHER" id="PTHR36844">
    <property type="entry name" value="PROTEASE PRSW"/>
    <property type="match status" value="1"/>
</dbReference>
<sequence length="236" mass="26529">MNYLLLIFFGLAPSIIWLLYFLRKDVHPEDNRQVVKIFIYGSLAVFPAALIQFGIFDTLSFWEPSIWKTTFVLFLGVALVEEVLKYWVVKDKILKSSHFDEPTDLPLYLIISSLGFAASENILAIVGPGLLTLSPARTIAISLFRFVSATFLHALASGTLGIFLALALYQPKMKIRLALIGFTLAIFLHGLYNFSIMVIEGNVRFLIPVLILTNLALVLSLGFRKLREMKGICEIQ</sequence>
<dbReference type="InterPro" id="IPR023596">
    <property type="entry name" value="Peptidase_PrsW_arch/bac"/>
</dbReference>
<evidence type="ECO:0000256" key="5">
    <source>
        <dbReference type="ARBA" id="ARBA00022670"/>
    </source>
</evidence>
<comment type="subcellular location">
    <subcellularLocation>
        <location evidence="1">Cell membrane</location>
        <topology evidence="1">Multi-pass membrane protein</topology>
    </subcellularLocation>
</comment>
<dbReference type="Pfam" id="PF13367">
    <property type="entry name" value="PrsW-protease"/>
    <property type="match status" value="1"/>
</dbReference>
<dbReference type="GO" id="GO:0005886">
    <property type="term" value="C:plasma membrane"/>
    <property type="evidence" value="ECO:0007669"/>
    <property type="project" value="UniProtKB-SubCell"/>
</dbReference>
<feature type="transmembrane region" description="Helical" evidence="10">
    <location>
        <begin position="205"/>
        <end position="223"/>
    </location>
</feature>
<evidence type="ECO:0000256" key="9">
    <source>
        <dbReference type="ARBA" id="ARBA00023136"/>
    </source>
</evidence>